<feature type="domain" description="BTB" evidence="2">
    <location>
        <begin position="35"/>
        <end position="103"/>
    </location>
</feature>
<comment type="caution">
    <text evidence="3">The sequence shown here is derived from an EMBL/GenBank/DDBJ whole genome shotgun (WGS) entry which is preliminary data.</text>
</comment>
<evidence type="ECO:0000259" key="2">
    <source>
        <dbReference type="PROSITE" id="PS50097"/>
    </source>
</evidence>
<dbReference type="Gene3D" id="3.30.710.10">
    <property type="entry name" value="Potassium Channel Kv1.1, Chain A"/>
    <property type="match status" value="1"/>
</dbReference>
<evidence type="ECO:0000313" key="3">
    <source>
        <dbReference type="EMBL" id="KAL1612237.1"/>
    </source>
</evidence>
<dbReference type="EMBL" id="JAKJXO020000001">
    <property type="protein sequence ID" value="KAL1612237.1"/>
    <property type="molecule type" value="Genomic_DNA"/>
</dbReference>
<proteinExistence type="predicted"/>
<name>A0ABR3S7S1_9PLEO</name>
<sequence length="272" mass="30944">MTDFQLERWATGSEVDEAPPDNVKSATLTPLGIYSQRVICVKIGQEEVAPRFRFHRALAMHHSGWFRSKFAGHTPADHDRHDHMFVLDGVNQDAFIIFLEWMYKQTLTPIIEWETVYNITSNKYFDDDVTATYIFAHEYSVPALKTLLLKLSVDWFKDFAPRHTAIIKAFTRLPGNSPFLQLLVDATCFNGDPEDYEPGSDFEPDPNGDKSVALPSCFLIRVAKKYADLTKNTGKKMELRHSDYCTGTDTAVDDAVDGAVDEQLTKRRKTAR</sequence>
<gene>
    <name evidence="3" type="ORF">SLS60_000461</name>
</gene>
<dbReference type="PANTHER" id="PTHR47843:SF2">
    <property type="entry name" value="BTB DOMAIN-CONTAINING PROTEIN"/>
    <property type="match status" value="1"/>
</dbReference>
<feature type="region of interest" description="Disordered" evidence="1">
    <location>
        <begin position="1"/>
        <end position="21"/>
    </location>
</feature>
<dbReference type="SUPFAM" id="SSF54695">
    <property type="entry name" value="POZ domain"/>
    <property type="match status" value="1"/>
</dbReference>
<dbReference type="InterPro" id="IPR011333">
    <property type="entry name" value="SKP1/BTB/POZ_sf"/>
</dbReference>
<dbReference type="InterPro" id="IPR000210">
    <property type="entry name" value="BTB/POZ_dom"/>
</dbReference>
<dbReference type="CDD" id="cd18186">
    <property type="entry name" value="BTB_POZ_ZBTB_KLHL-like"/>
    <property type="match status" value="1"/>
</dbReference>
<dbReference type="PROSITE" id="PS50097">
    <property type="entry name" value="BTB"/>
    <property type="match status" value="1"/>
</dbReference>
<organism evidence="3 4">
    <name type="scientific">Paraconiothyrium brasiliense</name>
    <dbReference type="NCBI Taxonomy" id="300254"/>
    <lineage>
        <taxon>Eukaryota</taxon>
        <taxon>Fungi</taxon>
        <taxon>Dikarya</taxon>
        <taxon>Ascomycota</taxon>
        <taxon>Pezizomycotina</taxon>
        <taxon>Dothideomycetes</taxon>
        <taxon>Pleosporomycetidae</taxon>
        <taxon>Pleosporales</taxon>
        <taxon>Massarineae</taxon>
        <taxon>Didymosphaeriaceae</taxon>
        <taxon>Paraconiothyrium</taxon>
    </lineage>
</organism>
<evidence type="ECO:0000313" key="4">
    <source>
        <dbReference type="Proteomes" id="UP001521785"/>
    </source>
</evidence>
<reference evidence="3 4" key="1">
    <citation type="submission" date="2024-02" db="EMBL/GenBank/DDBJ databases">
        <title>De novo assembly and annotation of 12 fungi associated with fruit tree decline syndrome in Ontario, Canada.</title>
        <authorList>
            <person name="Sulman M."/>
            <person name="Ellouze W."/>
            <person name="Ilyukhin E."/>
        </authorList>
    </citation>
    <scope>NUCLEOTIDE SEQUENCE [LARGE SCALE GENOMIC DNA]</scope>
    <source>
        <strain evidence="3 4">M42-189</strain>
    </source>
</reference>
<protein>
    <recommendedName>
        <fullName evidence="2">BTB domain-containing protein</fullName>
    </recommendedName>
</protein>
<keyword evidence="4" id="KW-1185">Reference proteome</keyword>
<dbReference type="Pfam" id="PF00651">
    <property type="entry name" value="BTB"/>
    <property type="match status" value="1"/>
</dbReference>
<dbReference type="Proteomes" id="UP001521785">
    <property type="component" value="Unassembled WGS sequence"/>
</dbReference>
<accession>A0ABR3S7S1</accession>
<dbReference type="PANTHER" id="PTHR47843">
    <property type="entry name" value="BTB DOMAIN-CONTAINING PROTEIN-RELATED"/>
    <property type="match status" value="1"/>
</dbReference>
<evidence type="ECO:0000256" key="1">
    <source>
        <dbReference type="SAM" id="MobiDB-lite"/>
    </source>
</evidence>